<gene>
    <name evidence="3" type="ORF">OTU49_005405</name>
</gene>
<dbReference type="EMBL" id="JARKIK010000047">
    <property type="protein sequence ID" value="KAK8735464.1"/>
    <property type="molecule type" value="Genomic_DNA"/>
</dbReference>
<dbReference type="Proteomes" id="UP001445076">
    <property type="component" value="Unassembled WGS sequence"/>
</dbReference>
<proteinExistence type="inferred from homology"/>
<dbReference type="GO" id="GO:0005576">
    <property type="term" value="C:extracellular region"/>
    <property type="evidence" value="ECO:0007669"/>
    <property type="project" value="InterPro"/>
</dbReference>
<feature type="region of interest" description="Disordered" evidence="2">
    <location>
        <begin position="128"/>
        <end position="165"/>
    </location>
</feature>
<sequence>TCVTGALIITLAWRSVCTPSLHRSTDISKMRCVIALLAVASLVSVVTAEPEPLWDRVRNAARNVWEFPGEVRRGTGAMIKAYKDMREANYIGADKYFHSRGNYDAAKHGAGGRFAATVISNARELTDTLRGKGGSDSARDQEANRWGRNGGDPNRYRPRGLPEKY</sequence>
<organism evidence="3 4">
    <name type="scientific">Cherax quadricarinatus</name>
    <name type="common">Australian red claw crayfish</name>
    <dbReference type="NCBI Taxonomy" id="27406"/>
    <lineage>
        <taxon>Eukaryota</taxon>
        <taxon>Metazoa</taxon>
        <taxon>Ecdysozoa</taxon>
        <taxon>Arthropoda</taxon>
        <taxon>Crustacea</taxon>
        <taxon>Multicrustacea</taxon>
        <taxon>Malacostraca</taxon>
        <taxon>Eumalacostraca</taxon>
        <taxon>Eucarida</taxon>
        <taxon>Decapoda</taxon>
        <taxon>Pleocyemata</taxon>
        <taxon>Astacidea</taxon>
        <taxon>Parastacoidea</taxon>
        <taxon>Parastacidae</taxon>
        <taxon>Cherax</taxon>
    </lineage>
</organism>
<dbReference type="InterPro" id="IPR052464">
    <property type="entry name" value="Synovial_Prolif_Regulator"/>
</dbReference>
<keyword evidence="4" id="KW-1185">Reference proteome</keyword>
<dbReference type="SMART" id="SM00197">
    <property type="entry name" value="SAA"/>
    <property type="match status" value="1"/>
</dbReference>
<dbReference type="EMBL" id="JARKIK010000047">
    <property type="protein sequence ID" value="KAK8735465.1"/>
    <property type="molecule type" value="Genomic_DNA"/>
</dbReference>
<evidence type="ECO:0000256" key="1">
    <source>
        <dbReference type="ARBA" id="ARBA00007745"/>
    </source>
</evidence>
<dbReference type="PANTHER" id="PTHR23424">
    <property type="entry name" value="SERUM AMYLOID A"/>
    <property type="match status" value="1"/>
</dbReference>
<comment type="similarity">
    <text evidence="1">Belongs to the SAA family.</text>
</comment>
<dbReference type="InterPro" id="IPR000096">
    <property type="entry name" value="Serum_amyloid_A"/>
</dbReference>
<reference evidence="3" key="2">
    <citation type="submission" date="2024-01" db="EMBL/GenBank/DDBJ databases">
        <authorList>
            <person name="He J."/>
            <person name="Wang M."/>
            <person name="Zheng J."/>
            <person name="Liu Z."/>
        </authorList>
    </citation>
    <scope>NUCLEOTIDE SEQUENCE</scope>
    <source>
        <strain evidence="3">ZL_2023a</strain>
        <tissue evidence="3">Muscle</tissue>
    </source>
</reference>
<dbReference type="PANTHER" id="PTHR23424:SF29">
    <property type="entry name" value="SERUM AMYLOID A PROTEIN"/>
    <property type="match status" value="1"/>
</dbReference>
<protein>
    <recommendedName>
        <fullName evidence="5">Serum amyloid A protein</fullName>
    </recommendedName>
</protein>
<feature type="non-terminal residue" evidence="3">
    <location>
        <position position="1"/>
    </location>
</feature>
<dbReference type="AlphaFoldDB" id="A0AAW0X6D9"/>
<evidence type="ECO:0008006" key="5">
    <source>
        <dbReference type="Google" id="ProtNLM"/>
    </source>
</evidence>
<accession>A0AAW0X6D9</accession>
<dbReference type="PRINTS" id="PR00306">
    <property type="entry name" value="SERUMAMYLOID"/>
</dbReference>
<evidence type="ECO:0000313" key="4">
    <source>
        <dbReference type="Proteomes" id="UP001445076"/>
    </source>
</evidence>
<dbReference type="EMBL" id="JARKIK010000047">
    <property type="protein sequence ID" value="KAK8735468.1"/>
    <property type="molecule type" value="Genomic_DNA"/>
</dbReference>
<dbReference type="EMBL" id="JARKIK010000047">
    <property type="protein sequence ID" value="KAK8735466.1"/>
    <property type="molecule type" value="Genomic_DNA"/>
</dbReference>
<dbReference type="Gene3D" id="1.10.132.110">
    <property type="entry name" value="Serum amyloid A protein"/>
    <property type="match status" value="1"/>
</dbReference>
<evidence type="ECO:0000313" key="3">
    <source>
        <dbReference type="EMBL" id="KAK8735468.1"/>
    </source>
</evidence>
<dbReference type="Pfam" id="PF00277">
    <property type="entry name" value="SAA"/>
    <property type="match status" value="1"/>
</dbReference>
<name>A0AAW0X6D9_CHEQU</name>
<evidence type="ECO:0000256" key="2">
    <source>
        <dbReference type="SAM" id="MobiDB-lite"/>
    </source>
</evidence>
<comment type="caution">
    <text evidence="3">The sequence shown here is derived from an EMBL/GenBank/DDBJ whole genome shotgun (WGS) entry which is preliminary data.</text>
</comment>
<reference evidence="3 4" key="1">
    <citation type="journal article" date="2024" name="BMC Genomics">
        <title>Genome assembly of redclaw crayfish (Cherax quadricarinatus) provides insights into its immune adaptation and hypoxia tolerance.</title>
        <authorList>
            <person name="Liu Z."/>
            <person name="Zheng J."/>
            <person name="Li H."/>
            <person name="Fang K."/>
            <person name="Wang S."/>
            <person name="He J."/>
            <person name="Zhou D."/>
            <person name="Weng S."/>
            <person name="Chi M."/>
            <person name="Gu Z."/>
            <person name="He J."/>
            <person name="Li F."/>
            <person name="Wang M."/>
        </authorList>
    </citation>
    <scope>NUCLEOTIDE SEQUENCE [LARGE SCALE GENOMIC DNA]</scope>
    <source>
        <strain evidence="3">ZL_2023a</strain>
    </source>
</reference>
<dbReference type="EMBL" id="JARKIK010000047">
    <property type="protein sequence ID" value="KAK8735467.1"/>
    <property type="molecule type" value="Genomic_DNA"/>
</dbReference>